<accession>A0A6A7VTD9</accession>
<sequence>MFKYKEFRRAHGLFQSKLAEIMGISQSNISRYETEGIDPTPAQFQKLYDEYGEENVKAFEVEPSQLVYAENNVNSGSGNQNNGIQSNADLVEIIKRQTEMIAKHIEKQDDINVRLMNLLEKLTLK</sequence>
<feature type="domain" description="HTH cro/C1-type" evidence="1">
    <location>
        <begin position="5"/>
        <end position="59"/>
    </location>
</feature>
<dbReference type="Pfam" id="PF01381">
    <property type="entry name" value="HTH_3"/>
    <property type="match status" value="1"/>
</dbReference>
<dbReference type="GO" id="GO:0003677">
    <property type="term" value="F:DNA binding"/>
    <property type="evidence" value="ECO:0007669"/>
    <property type="project" value="InterPro"/>
</dbReference>
<gene>
    <name evidence="2" type="ORF">F7D97_14025</name>
</gene>
<protein>
    <submittedName>
        <fullName evidence="2">Helix-turn-helix transcriptional regulator</fullName>
    </submittedName>
</protein>
<evidence type="ECO:0000259" key="1">
    <source>
        <dbReference type="PROSITE" id="PS50943"/>
    </source>
</evidence>
<evidence type="ECO:0000313" key="2">
    <source>
        <dbReference type="EMBL" id="MQN11008.1"/>
    </source>
</evidence>
<organism evidence="2 3">
    <name type="scientific">Segatella copri</name>
    <dbReference type="NCBI Taxonomy" id="165179"/>
    <lineage>
        <taxon>Bacteria</taxon>
        <taxon>Pseudomonadati</taxon>
        <taxon>Bacteroidota</taxon>
        <taxon>Bacteroidia</taxon>
        <taxon>Bacteroidales</taxon>
        <taxon>Prevotellaceae</taxon>
        <taxon>Segatella</taxon>
    </lineage>
</organism>
<dbReference type="SMART" id="SM00530">
    <property type="entry name" value="HTH_XRE"/>
    <property type="match status" value="1"/>
</dbReference>
<dbReference type="EMBL" id="VZCY01000115">
    <property type="protein sequence ID" value="MQN11008.1"/>
    <property type="molecule type" value="Genomic_DNA"/>
</dbReference>
<dbReference type="InterPro" id="IPR001387">
    <property type="entry name" value="Cro/C1-type_HTH"/>
</dbReference>
<dbReference type="Gene3D" id="1.10.260.40">
    <property type="entry name" value="lambda repressor-like DNA-binding domains"/>
    <property type="match status" value="1"/>
</dbReference>
<dbReference type="InterPro" id="IPR010982">
    <property type="entry name" value="Lambda_DNA-bd_dom_sf"/>
</dbReference>
<dbReference type="SUPFAM" id="SSF47413">
    <property type="entry name" value="lambda repressor-like DNA-binding domains"/>
    <property type="match status" value="1"/>
</dbReference>
<dbReference type="RefSeq" id="WP_153080301.1">
    <property type="nucleotide sequence ID" value="NZ_VZAU01000055.1"/>
</dbReference>
<evidence type="ECO:0000313" key="3">
    <source>
        <dbReference type="Proteomes" id="UP000406735"/>
    </source>
</evidence>
<comment type="caution">
    <text evidence="2">The sequence shown here is derived from an EMBL/GenBank/DDBJ whole genome shotgun (WGS) entry which is preliminary data.</text>
</comment>
<proteinExistence type="predicted"/>
<name>A0A6A7VTD9_9BACT</name>
<dbReference type="Proteomes" id="UP000406735">
    <property type="component" value="Unassembled WGS sequence"/>
</dbReference>
<dbReference type="PROSITE" id="PS50943">
    <property type="entry name" value="HTH_CROC1"/>
    <property type="match status" value="1"/>
</dbReference>
<reference evidence="2 3" key="1">
    <citation type="submission" date="2019-09" db="EMBL/GenBank/DDBJ databases">
        <title>Distinct polysaccharide growth profiles of human intestinal Prevotella copri isolates.</title>
        <authorList>
            <person name="Fehlner-Peach H."/>
            <person name="Magnabosco C."/>
            <person name="Raghavan V."/>
            <person name="Scher J.U."/>
            <person name="Tett A."/>
            <person name="Cox L.M."/>
            <person name="Gottsegen C."/>
            <person name="Watters A."/>
            <person name="Wiltshire- Gordon J.D."/>
            <person name="Segata N."/>
            <person name="Bonneau R."/>
            <person name="Littman D.R."/>
        </authorList>
    </citation>
    <scope>NUCLEOTIDE SEQUENCE [LARGE SCALE GENOMIC DNA]</scope>
    <source>
        <strain evidence="3">iK21513</strain>
    </source>
</reference>
<dbReference type="CDD" id="cd00093">
    <property type="entry name" value="HTH_XRE"/>
    <property type="match status" value="1"/>
</dbReference>
<dbReference type="AlphaFoldDB" id="A0A6A7VTD9"/>